<dbReference type="EMBL" id="PTJD01000009">
    <property type="protein sequence ID" value="PPK93884.1"/>
    <property type="molecule type" value="Genomic_DNA"/>
</dbReference>
<organism evidence="1 2">
    <name type="scientific">Kineococcus xinjiangensis</name>
    <dbReference type="NCBI Taxonomy" id="512762"/>
    <lineage>
        <taxon>Bacteria</taxon>
        <taxon>Bacillati</taxon>
        <taxon>Actinomycetota</taxon>
        <taxon>Actinomycetes</taxon>
        <taxon>Kineosporiales</taxon>
        <taxon>Kineosporiaceae</taxon>
        <taxon>Kineococcus</taxon>
    </lineage>
</organism>
<protein>
    <submittedName>
        <fullName evidence="1">Uncharacterized protein</fullName>
    </submittedName>
</protein>
<accession>A0A2S6II35</accession>
<comment type="caution">
    <text evidence="1">The sequence shown here is derived from an EMBL/GenBank/DDBJ whole genome shotgun (WGS) entry which is preliminary data.</text>
</comment>
<dbReference type="AlphaFoldDB" id="A0A2S6II35"/>
<dbReference type="Proteomes" id="UP000239485">
    <property type="component" value="Unassembled WGS sequence"/>
</dbReference>
<dbReference type="RefSeq" id="WP_104433480.1">
    <property type="nucleotide sequence ID" value="NZ_PTJD01000009.1"/>
</dbReference>
<name>A0A2S6II35_9ACTN</name>
<keyword evidence="2" id="KW-1185">Reference proteome</keyword>
<reference evidence="1 2" key="1">
    <citation type="submission" date="2018-02" db="EMBL/GenBank/DDBJ databases">
        <title>Genomic Encyclopedia of Archaeal and Bacterial Type Strains, Phase II (KMG-II): from individual species to whole genera.</title>
        <authorList>
            <person name="Goeker M."/>
        </authorList>
    </citation>
    <scope>NUCLEOTIDE SEQUENCE [LARGE SCALE GENOMIC DNA]</scope>
    <source>
        <strain evidence="1 2">DSM 22857</strain>
    </source>
</reference>
<evidence type="ECO:0000313" key="2">
    <source>
        <dbReference type="Proteomes" id="UP000239485"/>
    </source>
</evidence>
<sequence length="106" mass="11330">MPTMETAASAAYGLRPPTLADARTAVERAYSRAAVEIWRELLASARLTGQEGDRPSLERLLAAMDAYPDGVMGLCARALRIRLESHARLTAAFAMTHPASRSGASS</sequence>
<evidence type="ECO:0000313" key="1">
    <source>
        <dbReference type="EMBL" id="PPK93884.1"/>
    </source>
</evidence>
<gene>
    <name evidence="1" type="ORF">CLV92_109162</name>
</gene>
<proteinExistence type="predicted"/>
<dbReference type="OrthoDB" id="5188702at2"/>